<dbReference type="Proteomes" id="UP000000594">
    <property type="component" value="Chromosome"/>
</dbReference>
<name>A0A0F7RCC1_BACAN</name>
<evidence type="ECO:0000313" key="1">
    <source>
        <dbReference type="EMBL" id="AAT31447.1"/>
    </source>
</evidence>
<dbReference type="EMBL" id="AE017334">
    <property type="protein sequence ID" value="AAT31447.1"/>
    <property type="molecule type" value="Genomic_DNA"/>
</dbReference>
<dbReference type="RefSeq" id="WP_001983278.1">
    <property type="nucleotide sequence ID" value="NZ_AP014833.1"/>
</dbReference>
<dbReference type="AlphaFoldDB" id="A0A0F7RCC1"/>
<evidence type="ECO:0000313" key="2">
    <source>
        <dbReference type="Proteomes" id="UP000000594"/>
    </source>
</evidence>
<accession>Q6KT07</accession>
<protein>
    <submittedName>
        <fullName evidence="1">Uncharacterized protein</fullName>
    </submittedName>
</protein>
<sequence length="40" mass="4755">MNETLEKLMFMHNGYCKADPQEQEGIITTVWFPVLPEWDL</sequence>
<accession>E9QRS0</accession>
<dbReference type="KEGG" id="bar:GBAA_2325"/>
<reference evidence="1 2" key="1">
    <citation type="journal article" date="2009" name="J. Bacteriol.">
        <title>The complete genome sequence of Bacillus anthracis Ames 'Ancestor'.</title>
        <authorList>
            <person name="Ravel J."/>
            <person name="Jiang L."/>
            <person name="Stanley S.T."/>
            <person name="Wilson M.R."/>
            <person name="Decker R.S."/>
            <person name="Read T.D."/>
            <person name="Worsham P."/>
            <person name="Keim P.S."/>
            <person name="Salzberg S.L."/>
            <person name="Fraser-Liggett C.M."/>
            <person name="Rasko D.A."/>
        </authorList>
    </citation>
    <scope>NUCLEOTIDE SEQUENCE [LARGE SCALE GENOMIC DNA]</scope>
    <source>
        <strain evidence="2">Ames ancestor</strain>
    </source>
</reference>
<accession>A0A0F7RCC1</accession>
<gene>
    <name evidence="1" type="ordered locus">GBAA_2325</name>
</gene>
<organism evidence="1 2">
    <name type="scientific">Bacillus anthracis</name>
    <name type="common">anthrax bacterium</name>
    <dbReference type="NCBI Taxonomy" id="1392"/>
    <lineage>
        <taxon>Bacteria</taxon>
        <taxon>Bacillati</taxon>
        <taxon>Bacillota</taxon>
        <taxon>Bacilli</taxon>
        <taxon>Bacillales</taxon>
        <taxon>Bacillaceae</taxon>
        <taxon>Bacillus</taxon>
        <taxon>Bacillus cereus group</taxon>
    </lineage>
</organism>
<keyword evidence="2" id="KW-1185">Reference proteome</keyword>
<proteinExistence type="predicted"/>
<accession>Q81QU1</accession>